<evidence type="ECO:0000313" key="2">
    <source>
        <dbReference type="Proteomes" id="UP000606974"/>
    </source>
</evidence>
<dbReference type="AlphaFoldDB" id="A0A8H7AD64"/>
<comment type="caution">
    <text evidence="1">The sequence shown here is derived from an EMBL/GenBank/DDBJ whole genome shotgun (WGS) entry which is preliminary data.</text>
</comment>
<accession>A0A8H7AD64</accession>
<sequence>MHTQHKRPEKFEKVLHTYQQTPRLRFEAMTLKALHAEIRSILQALSYGTLRSRKILYNHIKIITLLIHASSSGQKSKAM</sequence>
<protein>
    <submittedName>
        <fullName evidence="1">Uncharacterized protein</fullName>
    </submittedName>
</protein>
<keyword evidence="2" id="KW-1185">Reference proteome</keyword>
<organism evidence="1 2">
    <name type="scientific">Endocarpon pusillum</name>
    <dbReference type="NCBI Taxonomy" id="364733"/>
    <lineage>
        <taxon>Eukaryota</taxon>
        <taxon>Fungi</taxon>
        <taxon>Dikarya</taxon>
        <taxon>Ascomycota</taxon>
        <taxon>Pezizomycotina</taxon>
        <taxon>Eurotiomycetes</taxon>
        <taxon>Chaetothyriomycetidae</taxon>
        <taxon>Verrucariales</taxon>
        <taxon>Verrucariaceae</taxon>
        <taxon>Endocarpon</taxon>
    </lineage>
</organism>
<gene>
    <name evidence="1" type="ORF">GJ744_001584</name>
</gene>
<dbReference type="Proteomes" id="UP000606974">
    <property type="component" value="Unassembled WGS sequence"/>
</dbReference>
<name>A0A8H7AD64_9EURO</name>
<reference evidence="1" key="1">
    <citation type="submission" date="2020-02" db="EMBL/GenBank/DDBJ databases">
        <authorList>
            <person name="Palmer J.M."/>
        </authorList>
    </citation>
    <scope>NUCLEOTIDE SEQUENCE</scope>
    <source>
        <strain evidence="1">EPUS1.4</strain>
        <tissue evidence="1">Thallus</tissue>
    </source>
</reference>
<evidence type="ECO:0000313" key="1">
    <source>
        <dbReference type="EMBL" id="KAF7504937.1"/>
    </source>
</evidence>
<dbReference type="EMBL" id="JAACFV010000123">
    <property type="protein sequence ID" value="KAF7504937.1"/>
    <property type="molecule type" value="Genomic_DNA"/>
</dbReference>
<proteinExistence type="predicted"/>